<evidence type="ECO:0000256" key="2">
    <source>
        <dbReference type="PROSITE-ProRule" id="PRU00497"/>
    </source>
</evidence>
<dbReference type="InterPro" id="IPR050468">
    <property type="entry name" value="Cuticle_Struct_Prot"/>
</dbReference>
<dbReference type="PROSITE" id="PS51257">
    <property type="entry name" value="PROKAR_LIPOPROTEIN"/>
    <property type="match status" value="1"/>
</dbReference>
<sequence length="307" mass="34789">MTRLWLFLISVGVASCKTYYVDPILRQENIQSTDGIYKFGFDSKTQNVEQFRGSDGIIRGSFSYLDNDGRVQHMEYIAGPDGYHVYNANLPVTVASVTETPEVQAARKAHEEAYNYLSSVSSAQVQPAPITTRRVLNKKGNIIRDRTPTYLTTTETPYVRENLISTPTPLLKNRYNTLEIVRKKVESQVSPDHHPTENIYQHMIVNTPSSIIKNHRFSIQSPLNSEASSERIPDPASHLEALRRVITSQLATYNENPSNLPQTRVPEVTPKYESFYKTELAAPVKVEHYFPNSIKAESAPKMNQDKI</sequence>
<gene>
    <name evidence="4" type="ORF">HHI36_011232</name>
</gene>
<dbReference type="AlphaFoldDB" id="A0ABD2ML68"/>
<protein>
    <recommendedName>
        <fullName evidence="6">Cuticle protein 6</fullName>
    </recommendedName>
</protein>
<evidence type="ECO:0008006" key="6">
    <source>
        <dbReference type="Google" id="ProtNLM"/>
    </source>
</evidence>
<keyword evidence="1 2" id="KW-0193">Cuticle</keyword>
<dbReference type="PANTHER" id="PTHR10380:SF196">
    <property type="entry name" value="CUTICULAR PROTEIN 72EA"/>
    <property type="match status" value="1"/>
</dbReference>
<evidence type="ECO:0000256" key="1">
    <source>
        <dbReference type="ARBA" id="ARBA00022460"/>
    </source>
</evidence>
<dbReference type="Proteomes" id="UP001516400">
    <property type="component" value="Unassembled WGS sequence"/>
</dbReference>
<keyword evidence="5" id="KW-1185">Reference proteome</keyword>
<dbReference type="PROSITE" id="PS00233">
    <property type="entry name" value="CHIT_BIND_RR_1"/>
    <property type="match status" value="1"/>
</dbReference>
<dbReference type="GO" id="GO:0042302">
    <property type="term" value="F:structural constituent of cuticle"/>
    <property type="evidence" value="ECO:0007669"/>
    <property type="project" value="UniProtKB-UniRule"/>
</dbReference>
<name>A0ABD2ML68_9CUCU</name>
<organism evidence="4 5">
    <name type="scientific">Cryptolaemus montrouzieri</name>
    <dbReference type="NCBI Taxonomy" id="559131"/>
    <lineage>
        <taxon>Eukaryota</taxon>
        <taxon>Metazoa</taxon>
        <taxon>Ecdysozoa</taxon>
        <taxon>Arthropoda</taxon>
        <taxon>Hexapoda</taxon>
        <taxon>Insecta</taxon>
        <taxon>Pterygota</taxon>
        <taxon>Neoptera</taxon>
        <taxon>Endopterygota</taxon>
        <taxon>Coleoptera</taxon>
        <taxon>Polyphaga</taxon>
        <taxon>Cucujiformia</taxon>
        <taxon>Coccinelloidea</taxon>
        <taxon>Coccinellidae</taxon>
        <taxon>Scymninae</taxon>
        <taxon>Scymnini</taxon>
        <taxon>Cryptolaemus</taxon>
    </lineage>
</organism>
<evidence type="ECO:0000256" key="3">
    <source>
        <dbReference type="SAM" id="SignalP"/>
    </source>
</evidence>
<feature type="signal peptide" evidence="3">
    <location>
        <begin position="1"/>
        <end position="16"/>
    </location>
</feature>
<dbReference type="PANTHER" id="PTHR10380">
    <property type="entry name" value="CUTICLE PROTEIN"/>
    <property type="match status" value="1"/>
</dbReference>
<proteinExistence type="predicted"/>
<evidence type="ECO:0000313" key="5">
    <source>
        <dbReference type="Proteomes" id="UP001516400"/>
    </source>
</evidence>
<dbReference type="PROSITE" id="PS51155">
    <property type="entry name" value="CHIT_BIND_RR_2"/>
    <property type="match status" value="1"/>
</dbReference>
<keyword evidence="3" id="KW-0732">Signal</keyword>
<dbReference type="EMBL" id="JABFTP020000001">
    <property type="protein sequence ID" value="KAL3267092.1"/>
    <property type="molecule type" value="Genomic_DNA"/>
</dbReference>
<comment type="caution">
    <text evidence="4">The sequence shown here is derived from an EMBL/GenBank/DDBJ whole genome shotgun (WGS) entry which is preliminary data.</text>
</comment>
<reference evidence="4 5" key="1">
    <citation type="journal article" date="2021" name="BMC Biol.">
        <title>Horizontally acquired antibacterial genes associated with adaptive radiation of ladybird beetles.</title>
        <authorList>
            <person name="Li H.S."/>
            <person name="Tang X.F."/>
            <person name="Huang Y.H."/>
            <person name="Xu Z.Y."/>
            <person name="Chen M.L."/>
            <person name="Du X.Y."/>
            <person name="Qiu B.Y."/>
            <person name="Chen P.T."/>
            <person name="Zhang W."/>
            <person name="Slipinski A."/>
            <person name="Escalona H.E."/>
            <person name="Waterhouse R.M."/>
            <person name="Zwick A."/>
            <person name="Pang H."/>
        </authorList>
    </citation>
    <scope>NUCLEOTIDE SEQUENCE [LARGE SCALE GENOMIC DNA]</scope>
    <source>
        <strain evidence="4">SYSU2018</strain>
    </source>
</reference>
<evidence type="ECO:0000313" key="4">
    <source>
        <dbReference type="EMBL" id="KAL3267092.1"/>
    </source>
</evidence>
<accession>A0ABD2ML68</accession>
<feature type="chain" id="PRO_5044750443" description="Cuticle protein 6" evidence="3">
    <location>
        <begin position="17"/>
        <end position="307"/>
    </location>
</feature>
<dbReference type="InterPro" id="IPR000618">
    <property type="entry name" value="Insect_cuticle"/>
</dbReference>
<dbReference type="Pfam" id="PF00379">
    <property type="entry name" value="Chitin_bind_4"/>
    <property type="match status" value="1"/>
</dbReference>
<dbReference type="InterPro" id="IPR031311">
    <property type="entry name" value="CHIT_BIND_RR_consensus"/>
</dbReference>